<organism evidence="1 2">
    <name type="scientific">Gilvimarinus algae</name>
    <dbReference type="NCBI Taxonomy" id="3058037"/>
    <lineage>
        <taxon>Bacteria</taxon>
        <taxon>Pseudomonadati</taxon>
        <taxon>Pseudomonadota</taxon>
        <taxon>Gammaproteobacteria</taxon>
        <taxon>Cellvibrionales</taxon>
        <taxon>Cellvibrionaceae</taxon>
        <taxon>Gilvimarinus</taxon>
    </lineage>
</organism>
<reference evidence="1" key="1">
    <citation type="submission" date="2023-07" db="EMBL/GenBank/DDBJ databases">
        <title>Gilvimarinus algae sp. nov., isolated from the surface of Kelp.</title>
        <authorList>
            <person name="Sun Y.Y."/>
            <person name="Gong Y."/>
            <person name="Du Z.J."/>
        </authorList>
    </citation>
    <scope>NUCLEOTIDE SEQUENCE</scope>
    <source>
        <strain evidence="1">SDUM040014</strain>
    </source>
</reference>
<evidence type="ECO:0000313" key="2">
    <source>
        <dbReference type="Proteomes" id="UP001168380"/>
    </source>
</evidence>
<evidence type="ECO:0000313" key="1">
    <source>
        <dbReference type="EMBL" id="MDO3382036.1"/>
    </source>
</evidence>
<sequence>MTKHVLLNNIAHKDLKVITRHSPDYGDNISAVLTFPTEFADVQREYPILLRKDDTTGDFQAVALLGLAKNDNLFLEDGGWQASYVPAIMARGPFLIGFQEQEVEGEVRREAVIHVDMDDPRVNDTEGEAVFLEHGGNSPYLERIVTVLNGIHSGMSYAAAMYQALAEFELIEPVNLNIQVSQDEQYSLSNFYTVSDERLAALDGDTLVKLNRAGFLEGAYLIKASLTNIKTLIELRRKRLAQRA</sequence>
<dbReference type="Pfam" id="PF07277">
    <property type="entry name" value="SapC"/>
    <property type="match status" value="1"/>
</dbReference>
<comment type="caution">
    <text evidence="1">The sequence shown here is derived from an EMBL/GenBank/DDBJ whole genome shotgun (WGS) entry which is preliminary data.</text>
</comment>
<gene>
    <name evidence="1" type="ORF">QWI16_07605</name>
</gene>
<keyword evidence="2" id="KW-1185">Reference proteome</keyword>
<dbReference type="Proteomes" id="UP001168380">
    <property type="component" value="Unassembled WGS sequence"/>
</dbReference>
<dbReference type="InterPro" id="IPR010836">
    <property type="entry name" value="SapC"/>
</dbReference>
<dbReference type="EMBL" id="JAULRT010000052">
    <property type="protein sequence ID" value="MDO3382036.1"/>
    <property type="molecule type" value="Genomic_DNA"/>
</dbReference>
<accession>A0ABT8TD45</accession>
<name>A0ABT8TD45_9GAMM</name>
<proteinExistence type="predicted"/>
<dbReference type="RefSeq" id="WP_302712197.1">
    <property type="nucleotide sequence ID" value="NZ_JAULRT010000052.1"/>
</dbReference>
<protein>
    <submittedName>
        <fullName evidence="1">SapC family protein</fullName>
    </submittedName>
</protein>